<dbReference type="AlphaFoldDB" id="B6U4C6"/>
<reference evidence="1" key="1">
    <citation type="journal article" date="2009" name="Plant Mol. Biol.">
        <title>Insights into corn genes derived from large-scale cDNA sequencing.</title>
        <authorList>
            <person name="Alexandrov N.N."/>
            <person name="Brover V.V."/>
            <person name="Freidin S."/>
            <person name="Troukhan M.E."/>
            <person name="Tatarinova T.V."/>
            <person name="Zhang H."/>
            <person name="Swaller T.J."/>
            <person name="Lu Y.P."/>
            <person name="Bouck J."/>
            <person name="Flavell R.B."/>
            <person name="Feldmann K.A."/>
        </authorList>
    </citation>
    <scope>NUCLEOTIDE SEQUENCE</scope>
</reference>
<sequence length="93" mass="10285">MAVNVATVELWNSEEREGASQSSYSPHPHLGLEAIKESGCGKTFWSSDGSTLGSQRRTFSEIHRMANLQAVRAGLVLVSAVTSKLHRILRFNW</sequence>
<proteinExistence type="evidence at transcript level"/>
<name>B6U4C6_MAIZE</name>
<accession>B6U4C6</accession>
<organism evidence="1">
    <name type="scientific">Zea mays</name>
    <name type="common">Maize</name>
    <dbReference type="NCBI Taxonomy" id="4577"/>
    <lineage>
        <taxon>Eukaryota</taxon>
        <taxon>Viridiplantae</taxon>
        <taxon>Streptophyta</taxon>
        <taxon>Embryophyta</taxon>
        <taxon>Tracheophyta</taxon>
        <taxon>Spermatophyta</taxon>
        <taxon>Magnoliopsida</taxon>
        <taxon>Liliopsida</taxon>
        <taxon>Poales</taxon>
        <taxon>Poaceae</taxon>
        <taxon>PACMAD clade</taxon>
        <taxon>Panicoideae</taxon>
        <taxon>Andropogonodae</taxon>
        <taxon>Andropogoneae</taxon>
        <taxon>Tripsacinae</taxon>
        <taxon>Zea</taxon>
    </lineage>
</organism>
<dbReference type="EMBL" id="EU972091">
    <property type="protein sequence ID" value="ACG44209.1"/>
    <property type="molecule type" value="mRNA"/>
</dbReference>
<protein>
    <submittedName>
        <fullName evidence="1">Uncharacterized protein</fullName>
    </submittedName>
</protein>
<evidence type="ECO:0000313" key="1">
    <source>
        <dbReference type="EMBL" id="ACG44209.1"/>
    </source>
</evidence>